<dbReference type="AlphaFoldDB" id="A0A5B7D0Q8"/>
<keyword evidence="2" id="KW-1185">Reference proteome</keyword>
<organism evidence="1 2">
    <name type="scientific">Portunus trituberculatus</name>
    <name type="common">Swimming crab</name>
    <name type="synonym">Neptunus trituberculatus</name>
    <dbReference type="NCBI Taxonomy" id="210409"/>
    <lineage>
        <taxon>Eukaryota</taxon>
        <taxon>Metazoa</taxon>
        <taxon>Ecdysozoa</taxon>
        <taxon>Arthropoda</taxon>
        <taxon>Crustacea</taxon>
        <taxon>Multicrustacea</taxon>
        <taxon>Malacostraca</taxon>
        <taxon>Eumalacostraca</taxon>
        <taxon>Eucarida</taxon>
        <taxon>Decapoda</taxon>
        <taxon>Pleocyemata</taxon>
        <taxon>Brachyura</taxon>
        <taxon>Eubrachyura</taxon>
        <taxon>Portunoidea</taxon>
        <taxon>Portunidae</taxon>
        <taxon>Portuninae</taxon>
        <taxon>Portunus</taxon>
    </lineage>
</organism>
<evidence type="ECO:0000313" key="1">
    <source>
        <dbReference type="EMBL" id="MPC14076.1"/>
    </source>
</evidence>
<comment type="caution">
    <text evidence="1">The sequence shown here is derived from an EMBL/GenBank/DDBJ whole genome shotgun (WGS) entry which is preliminary data.</text>
</comment>
<reference evidence="1 2" key="1">
    <citation type="submission" date="2019-05" db="EMBL/GenBank/DDBJ databases">
        <title>Another draft genome of Portunus trituberculatus and its Hox gene families provides insights of decapod evolution.</title>
        <authorList>
            <person name="Jeong J.-H."/>
            <person name="Song I."/>
            <person name="Kim S."/>
            <person name="Choi T."/>
            <person name="Kim D."/>
            <person name="Ryu S."/>
            <person name="Kim W."/>
        </authorList>
    </citation>
    <scope>NUCLEOTIDE SEQUENCE [LARGE SCALE GENOMIC DNA]</scope>
    <source>
        <tissue evidence="1">Muscle</tissue>
    </source>
</reference>
<proteinExistence type="predicted"/>
<evidence type="ECO:0000313" key="2">
    <source>
        <dbReference type="Proteomes" id="UP000324222"/>
    </source>
</evidence>
<gene>
    <name evidence="1" type="ORF">E2C01_006832</name>
</gene>
<dbReference type="Proteomes" id="UP000324222">
    <property type="component" value="Unassembled WGS sequence"/>
</dbReference>
<protein>
    <submittedName>
        <fullName evidence="1">Uncharacterized protein</fullName>
    </submittedName>
</protein>
<dbReference type="EMBL" id="VSRR010000326">
    <property type="protein sequence ID" value="MPC14076.1"/>
    <property type="molecule type" value="Genomic_DNA"/>
</dbReference>
<accession>A0A5B7D0Q8</accession>
<sequence>MVLKGLRTRQDKDKTMKRDAWRRLITNKRLPFPLRRFLRPQRQLAGCSDSFSF</sequence>
<name>A0A5B7D0Q8_PORTR</name>